<evidence type="ECO:0008006" key="5">
    <source>
        <dbReference type="Google" id="ProtNLM"/>
    </source>
</evidence>
<feature type="region of interest" description="Disordered" evidence="2">
    <location>
        <begin position="1"/>
        <end position="20"/>
    </location>
</feature>
<proteinExistence type="inferred from homology"/>
<dbReference type="GO" id="GO:0016705">
    <property type="term" value="F:oxidoreductase activity, acting on paired donors, with incorporation or reduction of molecular oxygen"/>
    <property type="evidence" value="ECO:0007669"/>
    <property type="project" value="InterPro"/>
</dbReference>
<evidence type="ECO:0000313" key="3">
    <source>
        <dbReference type="EMBL" id="PPJ36415.1"/>
    </source>
</evidence>
<dbReference type="GO" id="GO:0004497">
    <property type="term" value="F:monooxygenase activity"/>
    <property type="evidence" value="ECO:0007669"/>
    <property type="project" value="InterPro"/>
</dbReference>
<dbReference type="InterPro" id="IPR036396">
    <property type="entry name" value="Cyt_P450_sf"/>
</dbReference>
<organism evidence="3 4">
    <name type="scientific">Nocardia nova</name>
    <dbReference type="NCBI Taxonomy" id="37330"/>
    <lineage>
        <taxon>Bacteria</taxon>
        <taxon>Bacillati</taxon>
        <taxon>Actinomycetota</taxon>
        <taxon>Actinomycetes</taxon>
        <taxon>Mycobacteriales</taxon>
        <taxon>Nocardiaceae</taxon>
        <taxon>Nocardia</taxon>
    </lineage>
</organism>
<evidence type="ECO:0000256" key="2">
    <source>
        <dbReference type="SAM" id="MobiDB-lite"/>
    </source>
</evidence>
<accession>A0A2S6AMF4</accession>
<reference evidence="3 4" key="1">
    <citation type="submission" date="2018-02" db="EMBL/GenBank/DDBJ databases">
        <title>8 Nocardia nova and 1 Nocardia cyriacigeorgica strain used for evolution to TMP-SMX.</title>
        <authorList>
            <person name="Mehta H."/>
            <person name="Weng J."/>
            <person name="Shamoo Y."/>
        </authorList>
    </citation>
    <scope>NUCLEOTIDE SEQUENCE [LARGE SCALE GENOMIC DNA]</scope>
    <source>
        <strain evidence="3 4">MDA3139</strain>
    </source>
</reference>
<dbReference type="PANTHER" id="PTHR46696">
    <property type="entry name" value="P450, PUTATIVE (EUROFUNG)-RELATED"/>
    <property type="match status" value="1"/>
</dbReference>
<dbReference type="EMBL" id="PSZC01000014">
    <property type="protein sequence ID" value="PPJ36415.1"/>
    <property type="molecule type" value="Genomic_DNA"/>
</dbReference>
<dbReference type="AlphaFoldDB" id="A0A2S6AMF4"/>
<name>A0A2S6AMF4_9NOCA</name>
<dbReference type="GO" id="GO:0020037">
    <property type="term" value="F:heme binding"/>
    <property type="evidence" value="ECO:0007669"/>
    <property type="project" value="InterPro"/>
</dbReference>
<evidence type="ECO:0000313" key="4">
    <source>
        <dbReference type="Proteomes" id="UP000239874"/>
    </source>
</evidence>
<gene>
    <name evidence="3" type="ORF">C5E45_20420</name>
</gene>
<dbReference type="Proteomes" id="UP000239874">
    <property type="component" value="Unassembled WGS sequence"/>
</dbReference>
<comment type="similarity">
    <text evidence="1">Belongs to the cytochrome P450 family.</text>
</comment>
<comment type="caution">
    <text evidence="3">The sequence shown here is derived from an EMBL/GenBank/DDBJ whole genome shotgun (WGS) entry which is preliminary data.</text>
</comment>
<dbReference type="PANTHER" id="PTHR46696:SF1">
    <property type="entry name" value="CYTOCHROME P450 YJIB-RELATED"/>
    <property type="match status" value="1"/>
</dbReference>
<protein>
    <recommendedName>
        <fullName evidence="5">Cytochrome P450</fullName>
    </recommendedName>
</protein>
<dbReference type="SUPFAM" id="SSF48264">
    <property type="entry name" value="Cytochrome P450"/>
    <property type="match status" value="1"/>
</dbReference>
<sequence length="409" mass="44491">MTTPASTPDAGTCPVTGPSLTDPEQIVQLYEDFFTDPRTTYRQMHRDGRSVVPVAMGPGQGTATVVIGFNHAREILDDSLHYPTHPKKDQPRRGERRDHQDLAQAVGAQHVRLRSVIRESLAHIDQHALRSTVDHAASGLIASFCGHGSADLVSEFAIPVAVHVFSWMLGLPPDRQDEAAQAVWELRTAEDTTPLTTLAWSAVEAARMTPSTDVISRLCQHSENLDDHEVVQQVVLLYSSGCLPTIDLIGNALMLVMTDQRFGEAVLCGSLGLRDALDRVLTVEPPRPILRPRFPTSLQIRDGVLLPPHHPVLVSPAGCAADPVMAATHARQVGNRSHLGWGGGEHKCPDEAAALAMLTAEEALGLLFESLPDMRLAPDARIGWLPNLYHRALYGLPVVFEPTSPLPHP</sequence>
<evidence type="ECO:0000256" key="1">
    <source>
        <dbReference type="ARBA" id="ARBA00010617"/>
    </source>
</evidence>
<dbReference type="RefSeq" id="WP_104380210.1">
    <property type="nucleotide sequence ID" value="NZ_PSZC01000014.1"/>
</dbReference>
<dbReference type="Gene3D" id="1.10.630.10">
    <property type="entry name" value="Cytochrome P450"/>
    <property type="match status" value="1"/>
</dbReference>
<dbReference type="GO" id="GO:0005506">
    <property type="term" value="F:iron ion binding"/>
    <property type="evidence" value="ECO:0007669"/>
    <property type="project" value="InterPro"/>
</dbReference>